<dbReference type="PANTHER" id="PTHR31646">
    <property type="entry name" value="ALPHA-1,2-MANNOSYLTRANSFERASE MNN2"/>
    <property type="match status" value="1"/>
</dbReference>
<keyword evidence="8" id="KW-0333">Golgi apparatus</keyword>
<evidence type="ECO:0000256" key="7">
    <source>
        <dbReference type="ARBA" id="ARBA00022989"/>
    </source>
</evidence>
<organism evidence="12">
    <name type="scientific">Mucochytrium quahogii</name>
    <dbReference type="NCBI Taxonomy" id="96639"/>
    <lineage>
        <taxon>Eukaryota</taxon>
        <taxon>Sar</taxon>
        <taxon>Stramenopiles</taxon>
        <taxon>Bigyra</taxon>
        <taxon>Labyrinthulomycetes</taxon>
        <taxon>Thraustochytrida</taxon>
        <taxon>Thraustochytriidae</taxon>
        <taxon>Mucochytrium</taxon>
    </lineage>
</organism>
<dbReference type="GO" id="GO:0000026">
    <property type="term" value="F:alpha-1,2-mannosyltransferase activity"/>
    <property type="evidence" value="ECO:0007669"/>
    <property type="project" value="TreeGrafter"/>
</dbReference>
<dbReference type="AlphaFoldDB" id="A0A7S2S452"/>
<evidence type="ECO:0000256" key="2">
    <source>
        <dbReference type="ARBA" id="ARBA00004606"/>
    </source>
</evidence>
<protein>
    <submittedName>
        <fullName evidence="12">Uncharacterized protein</fullName>
    </submittedName>
</protein>
<dbReference type="GO" id="GO:0000139">
    <property type="term" value="C:Golgi membrane"/>
    <property type="evidence" value="ECO:0007669"/>
    <property type="project" value="UniProtKB-SubCell"/>
</dbReference>
<keyword evidence="7 11" id="KW-1133">Transmembrane helix</keyword>
<keyword evidence="9 11" id="KW-0472">Membrane</keyword>
<evidence type="ECO:0000256" key="8">
    <source>
        <dbReference type="ARBA" id="ARBA00023034"/>
    </source>
</evidence>
<evidence type="ECO:0000256" key="1">
    <source>
        <dbReference type="ARBA" id="ARBA00004394"/>
    </source>
</evidence>
<proteinExistence type="inferred from homology"/>
<evidence type="ECO:0000313" key="12">
    <source>
        <dbReference type="EMBL" id="CAD9688863.1"/>
    </source>
</evidence>
<evidence type="ECO:0000256" key="9">
    <source>
        <dbReference type="ARBA" id="ARBA00023136"/>
    </source>
</evidence>
<dbReference type="GO" id="GO:0046354">
    <property type="term" value="P:mannan biosynthetic process"/>
    <property type="evidence" value="ECO:0007669"/>
    <property type="project" value="TreeGrafter"/>
</dbReference>
<dbReference type="InterPro" id="IPR022751">
    <property type="entry name" value="Alpha_mannosyltransferase"/>
</dbReference>
<feature type="transmembrane region" description="Helical" evidence="11">
    <location>
        <begin position="380"/>
        <end position="401"/>
    </location>
</feature>
<dbReference type="PANTHER" id="PTHR31646:SF1">
    <property type="entry name" value="ALPHA-1,2-MANNOSYLTRANSFERASE MNN2"/>
    <property type="match status" value="1"/>
</dbReference>
<name>A0A7S2S452_9STRA</name>
<keyword evidence="6" id="KW-0735">Signal-anchor</keyword>
<dbReference type="Pfam" id="PF11051">
    <property type="entry name" value="Mannosyl_trans3"/>
    <property type="match status" value="1"/>
</dbReference>
<sequence length="499" mass="58272">MTEGVGFGRMTRRSSTKPLSAFPRSLKRAVSESYLDRFVHKTKWNRRYWVYGICATFCVYVVLMNRDWGGSEQTPVVGPLLEACDEAAFRSELLYSSAQQDTYSQWLEKQMKMYWTHMCKQKPFKVESFEEHYHAEQEYIDTKLLPTLPSYNTAAGRLYKKKKGVVFTSRKKSSDLAFVMRTVGLMKKFNRQHLPVELWTGTGKPLEDKEICQGEYDITCRDFFDPGDLGFKLDLLPAKAYEWCVYVAFFSGFEEVIVLDLDAVPMGDISHLFDSPMYRETGQLFYADYWGTGSYHYAETVRYASPVWDFVRTGQYYTNEQESSILVLNKAKIWRELNLVLHLTRYRQLMAEPAPRGYPHVIWGDKDVWRLSWLYLRKTFYMAMPFALGFVSFGFFCFGSFGHIGVDTGRVLFVHQPKLLESPYVEYLTNGIVNLRCPGYDTYSGHKCRHCLVSELHKYNYKTGTFSPELRSYWTKHECIESCNHLGNESYAVFKKTKY</sequence>
<evidence type="ECO:0000256" key="4">
    <source>
        <dbReference type="ARBA" id="ARBA00022679"/>
    </source>
</evidence>
<dbReference type="EMBL" id="HBHK01015999">
    <property type="protein sequence ID" value="CAD9688863.1"/>
    <property type="molecule type" value="Transcribed_RNA"/>
</dbReference>
<feature type="transmembrane region" description="Helical" evidence="11">
    <location>
        <begin position="48"/>
        <end position="65"/>
    </location>
</feature>
<keyword evidence="5 11" id="KW-0812">Transmembrane</keyword>
<evidence type="ECO:0000256" key="3">
    <source>
        <dbReference type="ARBA" id="ARBA00009105"/>
    </source>
</evidence>
<evidence type="ECO:0000256" key="10">
    <source>
        <dbReference type="ARBA" id="ARBA00037847"/>
    </source>
</evidence>
<comment type="subcellular location">
    <subcellularLocation>
        <location evidence="10">Endomembrane system</location>
        <topology evidence="10">Single-pass membrane protein</topology>
    </subcellularLocation>
    <subcellularLocation>
        <location evidence="1">Golgi apparatus membrane</location>
    </subcellularLocation>
    <subcellularLocation>
        <location evidence="2">Membrane</location>
        <topology evidence="2">Single-pass type II membrane protein</topology>
    </subcellularLocation>
</comment>
<gene>
    <name evidence="12" type="ORF">QSP1433_LOCUS10039</name>
</gene>
<dbReference type="InterPro" id="IPR029044">
    <property type="entry name" value="Nucleotide-diphossugar_trans"/>
</dbReference>
<evidence type="ECO:0000256" key="5">
    <source>
        <dbReference type="ARBA" id="ARBA00022692"/>
    </source>
</evidence>
<keyword evidence="4" id="KW-0808">Transferase</keyword>
<evidence type="ECO:0000256" key="6">
    <source>
        <dbReference type="ARBA" id="ARBA00022968"/>
    </source>
</evidence>
<evidence type="ECO:0000256" key="11">
    <source>
        <dbReference type="SAM" id="Phobius"/>
    </source>
</evidence>
<accession>A0A7S2S452</accession>
<comment type="similarity">
    <text evidence="3">Belongs to the MNN1/MNT family.</text>
</comment>
<dbReference type="SUPFAM" id="SSF53448">
    <property type="entry name" value="Nucleotide-diphospho-sugar transferases"/>
    <property type="match status" value="1"/>
</dbReference>
<reference evidence="12" key="1">
    <citation type="submission" date="2021-01" db="EMBL/GenBank/DDBJ databases">
        <authorList>
            <person name="Corre E."/>
            <person name="Pelletier E."/>
            <person name="Niang G."/>
            <person name="Scheremetjew M."/>
            <person name="Finn R."/>
            <person name="Kale V."/>
            <person name="Holt S."/>
            <person name="Cochrane G."/>
            <person name="Meng A."/>
            <person name="Brown T."/>
            <person name="Cohen L."/>
        </authorList>
    </citation>
    <scope>NUCLEOTIDE SEQUENCE</scope>
    <source>
        <strain evidence="12">NY070348D</strain>
    </source>
</reference>